<evidence type="ECO:0000256" key="3">
    <source>
        <dbReference type="ARBA" id="ARBA00022723"/>
    </source>
</evidence>
<dbReference type="InterPro" id="IPR036412">
    <property type="entry name" value="HAD-like_sf"/>
</dbReference>
<dbReference type="NCBIfam" id="TIGR01549">
    <property type="entry name" value="HAD-SF-IA-v1"/>
    <property type="match status" value="1"/>
</dbReference>
<dbReference type="SFLD" id="SFLDS00003">
    <property type="entry name" value="Haloacid_Dehalogenase"/>
    <property type="match status" value="1"/>
</dbReference>
<evidence type="ECO:0000256" key="2">
    <source>
        <dbReference type="ARBA" id="ARBA00007958"/>
    </source>
</evidence>
<name>A0AA51UJA6_9EURY</name>
<accession>A0AA51UJA6</accession>
<dbReference type="InterPro" id="IPR051400">
    <property type="entry name" value="HAD-like_hydrolase"/>
</dbReference>
<keyword evidence="5" id="KW-0460">Magnesium</keyword>
<dbReference type="SUPFAM" id="SSF56784">
    <property type="entry name" value="HAD-like"/>
    <property type="match status" value="1"/>
</dbReference>
<keyword evidence="4 6" id="KW-0378">Hydrolase</keyword>
<organism evidence="6 7">
    <name type="scientific">Methanolobus sediminis</name>
    <dbReference type="NCBI Taxonomy" id="3072978"/>
    <lineage>
        <taxon>Archaea</taxon>
        <taxon>Methanobacteriati</taxon>
        <taxon>Methanobacteriota</taxon>
        <taxon>Stenosarchaea group</taxon>
        <taxon>Methanomicrobia</taxon>
        <taxon>Methanosarcinales</taxon>
        <taxon>Methanosarcinaceae</taxon>
        <taxon>Methanolobus</taxon>
    </lineage>
</organism>
<dbReference type="InterPro" id="IPR006439">
    <property type="entry name" value="HAD-SF_hydro_IA"/>
</dbReference>
<dbReference type="RefSeq" id="WP_309309968.1">
    <property type="nucleotide sequence ID" value="NZ_CP133592.1"/>
</dbReference>
<dbReference type="PANTHER" id="PTHR46470">
    <property type="entry name" value="N-ACYLNEURAMINATE-9-PHOSPHATASE"/>
    <property type="match status" value="1"/>
</dbReference>
<keyword evidence="3" id="KW-0479">Metal-binding</keyword>
<dbReference type="Gene3D" id="3.40.50.1000">
    <property type="entry name" value="HAD superfamily/HAD-like"/>
    <property type="match status" value="1"/>
</dbReference>
<dbReference type="Pfam" id="PF13419">
    <property type="entry name" value="HAD_2"/>
    <property type="match status" value="1"/>
</dbReference>
<dbReference type="GO" id="GO:0016791">
    <property type="term" value="F:phosphatase activity"/>
    <property type="evidence" value="ECO:0007669"/>
    <property type="project" value="TreeGrafter"/>
</dbReference>
<dbReference type="SFLD" id="SFLDG01129">
    <property type="entry name" value="C1.5:_HAD__Beta-PGM__Phosphata"/>
    <property type="match status" value="1"/>
</dbReference>
<sequence length="233" mass="26918">MSESPQVKGMVFDCYHTLINIITDENSFDTYDTVSKWLKYEGVVIDALRLKDEYKNRAVAMAESSGEAYPEIKVEKVFESICRDFSIWDIDEEELAVAASRLFRSASLRKLEAYNQSIMLLEKYQDIPKCIVSNGQRVFSEPELRFLGFHQYFDHIIFSSDLGYKKPDKRLFEKALELLGLEASEVISIGDTPKNDIIPPLELGMQAMHIQDAWNEVWGEEDSMPEENEYEDD</sequence>
<dbReference type="EMBL" id="CP133592">
    <property type="protein sequence ID" value="WMW24153.1"/>
    <property type="molecule type" value="Genomic_DNA"/>
</dbReference>
<evidence type="ECO:0000256" key="5">
    <source>
        <dbReference type="ARBA" id="ARBA00022842"/>
    </source>
</evidence>
<dbReference type="KEGG" id="mseb:RE474_08590"/>
<evidence type="ECO:0000256" key="4">
    <source>
        <dbReference type="ARBA" id="ARBA00022801"/>
    </source>
</evidence>
<evidence type="ECO:0000313" key="6">
    <source>
        <dbReference type="EMBL" id="WMW24153.1"/>
    </source>
</evidence>
<dbReference type="Gene3D" id="1.20.120.710">
    <property type="entry name" value="Haloacid dehalogenase hydrolase-like domain"/>
    <property type="match status" value="1"/>
</dbReference>
<dbReference type="InterPro" id="IPR023214">
    <property type="entry name" value="HAD_sf"/>
</dbReference>
<dbReference type="GeneID" id="84232769"/>
<comment type="similarity">
    <text evidence="2">Belongs to the HAD-like hydrolase superfamily.</text>
</comment>
<gene>
    <name evidence="6" type="ORF">RE474_08590</name>
</gene>
<dbReference type="EC" id="3.1.3.-" evidence="6"/>
<dbReference type="NCBIfam" id="TIGR01509">
    <property type="entry name" value="HAD-SF-IA-v3"/>
    <property type="match status" value="1"/>
</dbReference>
<comment type="cofactor">
    <cofactor evidence="1">
        <name>Mg(2+)</name>
        <dbReference type="ChEBI" id="CHEBI:18420"/>
    </cofactor>
</comment>
<reference evidence="6 7" key="1">
    <citation type="submission" date="2023-08" db="EMBL/GenBank/DDBJ databases">
        <title>Methanolobus mangrovi sp. nov. and Methanolobus sediminis sp. nov, two novel methylotrophic methanogens isolated from mangrove sediments in China.</title>
        <authorList>
            <person name="Zhou J."/>
        </authorList>
    </citation>
    <scope>NUCLEOTIDE SEQUENCE [LARGE SCALE GENOMIC DNA]</scope>
    <source>
        <strain evidence="6 7">FTZ6</strain>
    </source>
</reference>
<evidence type="ECO:0000313" key="7">
    <source>
        <dbReference type="Proteomes" id="UP001182908"/>
    </source>
</evidence>
<dbReference type="GO" id="GO:0046872">
    <property type="term" value="F:metal ion binding"/>
    <property type="evidence" value="ECO:0007669"/>
    <property type="project" value="UniProtKB-KW"/>
</dbReference>
<dbReference type="PANTHER" id="PTHR46470:SF2">
    <property type="entry name" value="GLYCERALDEHYDE 3-PHOSPHATE PHOSPHATASE"/>
    <property type="match status" value="1"/>
</dbReference>
<keyword evidence="7" id="KW-1185">Reference proteome</keyword>
<evidence type="ECO:0000256" key="1">
    <source>
        <dbReference type="ARBA" id="ARBA00001946"/>
    </source>
</evidence>
<protein>
    <submittedName>
        <fullName evidence="6">HAD family hydrolase</fullName>
        <ecNumber evidence="6">3.1.3.-</ecNumber>
    </submittedName>
</protein>
<dbReference type="AlphaFoldDB" id="A0AA51UJA6"/>
<dbReference type="GO" id="GO:0044281">
    <property type="term" value="P:small molecule metabolic process"/>
    <property type="evidence" value="ECO:0007669"/>
    <property type="project" value="UniProtKB-ARBA"/>
</dbReference>
<dbReference type="Proteomes" id="UP001182908">
    <property type="component" value="Chromosome"/>
</dbReference>
<dbReference type="InterPro" id="IPR041492">
    <property type="entry name" value="HAD_2"/>
</dbReference>
<dbReference type="PRINTS" id="PR00413">
    <property type="entry name" value="HADHALOGNASE"/>
</dbReference>
<proteinExistence type="inferred from homology"/>